<feature type="compositionally biased region" description="Acidic residues" evidence="1">
    <location>
        <begin position="96"/>
        <end position="112"/>
    </location>
</feature>
<dbReference type="PROSITE" id="PS51782">
    <property type="entry name" value="LYSM"/>
    <property type="match status" value="1"/>
</dbReference>
<reference evidence="3" key="2">
    <citation type="submission" date="2021-04" db="EMBL/GenBank/DDBJ databases">
        <authorList>
            <person name="Gilroy R."/>
        </authorList>
    </citation>
    <scope>NUCLEOTIDE SEQUENCE</scope>
    <source>
        <strain evidence="3">ChiBcec1-1630</strain>
    </source>
</reference>
<dbReference type="CDD" id="cd00118">
    <property type="entry name" value="LysM"/>
    <property type="match status" value="1"/>
</dbReference>
<feature type="domain" description="LysM" evidence="2">
    <location>
        <begin position="225"/>
        <end position="271"/>
    </location>
</feature>
<dbReference type="Proteomes" id="UP000823922">
    <property type="component" value="Unassembled WGS sequence"/>
</dbReference>
<evidence type="ECO:0000256" key="1">
    <source>
        <dbReference type="SAM" id="MobiDB-lite"/>
    </source>
</evidence>
<proteinExistence type="predicted"/>
<dbReference type="AlphaFoldDB" id="A0A9D2TS39"/>
<dbReference type="Pfam" id="PF01476">
    <property type="entry name" value="LysM"/>
    <property type="match status" value="1"/>
</dbReference>
<name>A0A9D2TS39_9FIRM</name>
<dbReference type="SMART" id="SM00257">
    <property type="entry name" value="LysM"/>
    <property type="match status" value="1"/>
</dbReference>
<dbReference type="InterPro" id="IPR036779">
    <property type="entry name" value="LysM_dom_sf"/>
</dbReference>
<dbReference type="Gene3D" id="3.10.350.10">
    <property type="entry name" value="LysM domain"/>
    <property type="match status" value="1"/>
</dbReference>
<evidence type="ECO:0000259" key="2">
    <source>
        <dbReference type="PROSITE" id="PS51782"/>
    </source>
</evidence>
<feature type="compositionally biased region" description="Low complexity" evidence="1">
    <location>
        <begin position="115"/>
        <end position="124"/>
    </location>
</feature>
<dbReference type="SUPFAM" id="SSF54106">
    <property type="entry name" value="LysM domain"/>
    <property type="match status" value="1"/>
</dbReference>
<gene>
    <name evidence="3" type="ORF">H9926_03705</name>
</gene>
<feature type="region of interest" description="Disordered" evidence="1">
    <location>
        <begin position="58"/>
        <end position="145"/>
    </location>
</feature>
<evidence type="ECO:0000313" key="4">
    <source>
        <dbReference type="Proteomes" id="UP000823922"/>
    </source>
</evidence>
<accession>A0A9D2TS39</accession>
<protein>
    <submittedName>
        <fullName evidence="3">LysM peptidoglycan-binding domain-containing protein</fullName>
    </submittedName>
</protein>
<organism evidence="3 4">
    <name type="scientific">Candidatus Eisenbergiella intestinigallinarum</name>
    <dbReference type="NCBI Taxonomy" id="2838549"/>
    <lineage>
        <taxon>Bacteria</taxon>
        <taxon>Bacillati</taxon>
        <taxon>Bacillota</taxon>
        <taxon>Clostridia</taxon>
        <taxon>Lachnospirales</taxon>
        <taxon>Lachnospiraceae</taxon>
        <taxon>Eisenbergiella</taxon>
    </lineage>
</organism>
<reference evidence="3" key="1">
    <citation type="journal article" date="2021" name="PeerJ">
        <title>Extensive microbial diversity within the chicken gut microbiome revealed by metagenomics and culture.</title>
        <authorList>
            <person name="Gilroy R."/>
            <person name="Ravi A."/>
            <person name="Getino M."/>
            <person name="Pursley I."/>
            <person name="Horton D.L."/>
            <person name="Alikhan N.F."/>
            <person name="Baker D."/>
            <person name="Gharbi K."/>
            <person name="Hall N."/>
            <person name="Watson M."/>
            <person name="Adriaenssens E.M."/>
            <person name="Foster-Nyarko E."/>
            <person name="Jarju S."/>
            <person name="Secka A."/>
            <person name="Antonio M."/>
            <person name="Oren A."/>
            <person name="Chaudhuri R.R."/>
            <person name="La Ragione R."/>
            <person name="Hildebrand F."/>
            <person name="Pallen M.J."/>
        </authorList>
    </citation>
    <scope>NUCLEOTIDE SEQUENCE</scope>
    <source>
        <strain evidence="3">ChiBcec1-1630</strain>
    </source>
</reference>
<comment type="caution">
    <text evidence="3">The sequence shown here is derived from an EMBL/GenBank/DDBJ whole genome shotgun (WGS) entry which is preliminary data.</text>
</comment>
<sequence>MSIKDYPARLTTGYYRVRETWDDAASQLGAFRLLANAMAKADANPGYFVFSNEGEAIYPEPESGMEETEDPSGTQSPVEAPVDTVPGGSNSGGIEESVETGEETALTDESSENTEGTVEPGESVSSEEETGKGADGAEKEFPEAVEYDYDGNDVTIAYAKLKTLMNIRDGNSLDAESLTTCRKGTVVEVLQVCGDGWLRIRCPESGTGFAYVKGDDRYIYGLGKKVYTVSPRDNLWKISEEQIGDGTRYTEIRELNGLTCNVIRVGMQLVLP</sequence>
<dbReference type="EMBL" id="DWVS01000089">
    <property type="protein sequence ID" value="HJC87105.1"/>
    <property type="molecule type" value="Genomic_DNA"/>
</dbReference>
<dbReference type="InterPro" id="IPR018392">
    <property type="entry name" value="LysM"/>
</dbReference>
<evidence type="ECO:0000313" key="3">
    <source>
        <dbReference type="EMBL" id="HJC87105.1"/>
    </source>
</evidence>
<feature type="compositionally biased region" description="Basic and acidic residues" evidence="1">
    <location>
        <begin position="129"/>
        <end position="142"/>
    </location>
</feature>
<dbReference type="Gene3D" id="2.30.30.40">
    <property type="entry name" value="SH3 Domains"/>
    <property type="match status" value="1"/>
</dbReference>